<protein>
    <submittedName>
        <fullName evidence="1">Uncharacterized protein</fullName>
    </submittedName>
</protein>
<organism evidence="1 2">
    <name type="scientific">Pseudarthrobacter polychromogenes</name>
    <dbReference type="NCBI Taxonomy" id="1676"/>
    <lineage>
        <taxon>Bacteria</taxon>
        <taxon>Bacillati</taxon>
        <taxon>Actinomycetota</taxon>
        <taxon>Actinomycetes</taxon>
        <taxon>Micrococcales</taxon>
        <taxon>Micrococcaceae</taxon>
        <taxon>Pseudarthrobacter</taxon>
    </lineage>
</organism>
<comment type="caution">
    <text evidence="1">The sequence shown here is derived from an EMBL/GenBank/DDBJ whole genome shotgun (WGS) entry which is preliminary data.</text>
</comment>
<sequence length="79" mass="8337">MHVPFLDDGLDGSVVHGGLQCEWGAGSGAVAAGPTPLVLLARVPELLQQGEDIDKFLPAAVPLDHGFVWSCELVDQFVQ</sequence>
<reference evidence="2" key="1">
    <citation type="journal article" date="2019" name="Int. J. Syst. Evol. Microbiol.">
        <title>The Global Catalogue of Microorganisms (GCM) 10K type strain sequencing project: providing services to taxonomists for standard genome sequencing and annotation.</title>
        <authorList>
            <consortium name="The Broad Institute Genomics Platform"/>
            <consortium name="The Broad Institute Genome Sequencing Center for Infectious Disease"/>
            <person name="Wu L."/>
            <person name="Ma J."/>
        </authorList>
    </citation>
    <scope>NUCLEOTIDE SEQUENCE [LARGE SCALE GENOMIC DNA]</scope>
    <source>
        <strain evidence="2">CGMCC 1.1927</strain>
    </source>
</reference>
<gene>
    <name evidence="1" type="ORF">GCM10011577_01460</name>
</gene>
<dbReference type="EMBL" id="BMKU01000001">
    <property type="protein sequence ID" value="GGG83725.1"/>
    <property type="molecule type" value="Genomic_DNA"/>
</dbReference>
<accession>A0ABQ1XBU1</accession>
<keyword evidence="2" id="KW-1185">Reference proteome</keyword>
<evidence type="ECO:0000313" key="2">
    <source>
        <dbReference type="Proteomes" id="UP000596938"/>
    </source>
</evidence>
<dbReference type="Proteomes" id="UP000596938">
    <property type="component" value="Unassembled WGS sequence"/>
</dbReference>
<evidence type="ECO:0000313" key="1">
    <source>
        <dbReference type="EMBL" id="GGG83725.1"/>
    </source>
</evidence>
<name>A0ABQ1XBU1_9MICC</name>
<proteinExistence type="predicted"/>